<dbReference type="AlphaFoldDB" id="A0A225VKC7"/>
<dbReference type="GO" id="GO:0003964">
    <property type="term" value="F:RNA-directed DNA polymerase activity"/>
    <property type="evidence" value="ECO:0007669"/>
    <property type="project" value="UniProtKB-KW"/>
</dbReference>
<gene>
    <name evidence="1" type="ORF">PHMEG_00022057</name>
</gene>
<dbReference type="Proteomes" id="UP000198211">
    <property type="component" value="Unassembled WGS sequence"/>
</dbReference>
<name>A0A225VKC7_9STRA</name>
<keyword evidence="1" id="KW-0548">Nucleotidyltransferase</keyword>
<proteinExistence type="predicted"/>
<accession>A0A225VKC7</accession>
<keyword evidence="2" id="KW-1185">Reference proteome</keyword>
<comment type="caution">
    <text evidence="1">The sequence shown here is derived from an EMBL/GenBank/DDBJ whole genome shotgun (WGS) entry which is preliminary data.</text>
</comment>
<dbReference type="EMBL" id="NBNE01004252">
    <property type="protein sequence ID" value="OWZ05785.1"/>
    <property type="molecule type" value="Genomic_DNA"/>
</dbReference>
<organism evidence="1 2">
    <name type="scientific">Phytophthora megakarya</name>
    <dbReference type="NCBI Taxonomy" id="4795"/>
    <lineage>
        <taxon>Eukaryota</taxon>
        <taxon>Sar</taxon>
        <taxon>Stramenopiles</taxon>
        <taxon>Oomycota</taxon>
        <taxon>Peronosporomycetes</taxon>
        <taxon>Peronosporales</taxon>
        <taxon>Peronosporaceae</taxon>
        <taxon>Phytophthora</taxon>
    </lineage>
</organism>
<sequence>MDSLNIAGYADDTAIYILERTMQPTVIQAVDRFSRVSELRLSVKKSTAVRLGNGYNRAKNEDTETRRHMVEKISVVETKVHVHLEETASTRYLGHIVGPEDTTLEAWGKAFKALIVRLTLAVKNKHS</sequence>
<reference evidence="2" key="1">
    <citation type="submission" date="2017-03" db="EMBL/GenBank/DDBJ databases">
        <title>Phytopthora megakarya and P. palmivora, two closely related causual agents of cacao black pod achieved similar genome size and gene model numbers by different mechanisms.</title>
        <authorList>
            <person name="Ali S."/>
            <person name="Shao J."/>
            <person name="Larry D.J."/>
            <person name="Kronmiller B."/>
            <person name="Shen D."/>
            <person name="Strem M.D."/>
            <person name="Melnick R.L."/>
            <person name="Guiltinan M.J."/>
            <person name="Tyler B.M."/>
            <person name="Meinhardt L.W."/>
            <person name="Bailey B.A."/>
        </authorList>
    </citation>
    <scope>NUCLEOTIDE SEQUENCE [LARGE SCALE GENOMIC DNA]</scope>
    <source>
        <strain evidence="2">zdho120</strain>
    </source>
</reference>
<evidence type="ECO:0000313" key="1">
    <source>
        <dbReference type="EMBL" id="OWZ05785.1"/>
    </source>
</evidence>
<evidence type="ECO:0000313" key="2">
    <source>
        <dbReference type="Proteomes" id="UP000198211"/>
    </source>
</evidence>
<keyword evidence="1" id="KW-0695">RNA-directed DNA polymerase</keyword>
<keyword evidence="1" id="KW-0808">Transferase</keyword>
<protein>
    <submittedName>
        <fullName evidence="1">Reverse transcriptase</fullName>
    </submittedName>
</protein>
<dbReference type="OrthoDB" id="129618at2759"/>